<dbReference type="OrthoDB" id="9804707at2"/>
<keyword evidence="13 16" id="KW-0173">Coenzyme A biosynthesis</keyword>
<gene>
    <name evidence="16" type="primary">coaX</name>
    <name evidence="17" type="ORF">C8N29_105242</name>
</gene>
<evidence type="ECO:0000256" key="3">
    <source>
        <dbReference type="ARBA" id="ARBA00004496"/>
    </source>
</evidence>
<evidence type="ECO:0000256" key="2">
    <source>
        <dbReference type="ARBA" id="ARBA00001958"/>
    </source>
</evidence>
<evidence type="ECO:0000256" key="15">
    <source>
        <dbReference type="ARBA" id="ARBA00040883"/>
    </source>
</evidence>
<evidence type="ECO:0000256" key="9">
    <source>
        <dbReference type="ARBA" id="ARBA00022741"/>
    </source>
</evidence>
<evidence type="ECO:0000256" key="11">
    <source>
        <dbReference type="ARBA" id="ARBA00022840"/>
    </source>
</evidence>
<evidence type="ECO:0000256" key="14">
    <source>
        <dbReference type="ARBA" id="ARBA00038036"/>
    </source>
</evidence>
<comment type="cofactor">
    <cofactor evidence="16">
        <name>NH4(+)</name>
        <dbReference type="ChEBI" id="CHEBI:28938"/>
    </cofactor>
    <cofactor evidence="16">
        <name>K(+)</name>
        <dbReference type="ChEBI" id="CHEBI:29103"/>
    </cofactor>
    <text evidence="16">A monovalent cation. Ammonium or potassium.</text>
</comment>
<dbReference type="EC" id="2.7.1.33" evidence="6 16"/>
<keyword evidence="11 16" id="KW-0067">ATP-binding</keyword>
<evidence type="ECO:0000313" key="18">
    <source>
        <dbReference type="Proteomes" id="UP000244223"/>
    </source>
</evidence>
<keyword evidence="12 16" id="KW-0630">Potassium</keyword>
<dbReference type="GO" id="GO:0005524">
    <property type="term" value="F:ATP binding"/>
    <property type="evidence" value="ECO:0007669"/>
    <property type="project" value="UniProtKB-UniRule"/>
</dbReference>
<dbReference type="HAMAP" id="MF_01274">
    <property type="entry name" value="Pantothen_kinase_3"/>
    <property type="match status" value="1"/>
</dbReference>
<comment type="caution">
    <text evidence="16">Lacks conserved residue(s) required for the propagation of feature annotation.</text>
</comment>
<accession>A0A2T5J0Q2</accession>
<dbReference type="SUPFAM" id="SSF53067">
    <property type="entry name" value="Actin-like ATPase domain"/>
    <property type="match status" value="2"/>
</dbReference>
<feature type="binding site" evidence="16">
    <location>
        <begin position="8"/>
        <end position="15"/>
    </location>
    <ligand>
        <name>ATP</name>
        <dbReference type="ChEBI" id="CHEBI:30616"/>
    </ligand>
</feature>
<evidence type="ECO:0000256" key="10">
    <source>
        <dbReference type="ARBA" id="ARBA00022777"/>
    </source>
</evidence>
<comment type="subcellular location">
    <subcellularLocation>
        <location evidence="3 16">Cytoplasm</location>
    </subcellularLocation>
</comment>
<organism evidence="17 18">
    <name type="scientific">Agitococcus lubricus</name>
    <dbReference type="NCBI Taxonomy" id="1077255"/>
    <lineage>
        <taxon>Bacteria</taxon>
        <taxon>Pseudomonadati</taxon>
        <taxon>Pseudomonadota</taxon>
        <taxon>Gammaproteobacteria</taxon>
        <taxon>Moraxellales</taxon>
        <taxon>Moraxellaceae</taxon>
        <taxon>Agitococcus</taxon>
    </lineage>
</organism>
<dbReference type="GO" id="GO:0004594">
    <property type="term" value="F:pantothenate kinase activity"/>
    <property type="evidence" value="ECO:0007669"/>
    <property type="project" value="UniProtKB-UniRule"/>
</dbReference>
<feature type="binding site" evidence="16">
    <location>
        <begin position="103"/>
        <end position="106"/>
    </location>
    <ligand>
        <name>substrate</name>
    </ligand>
</feature>
<comment type="similarity">
    <text evidence="14 16">Belongs to the type III pantothenate kinase family.</text>
</comment>
<keyword evidence="18" id="KW-1185">Reference proteome</keyword>
<comment type="cofactor">
    <cofactor evidence="2">
        <name>K(+)</name>
        <dbReference type="ChEBI" id="CHEBI:29103"/>
    </cofactor>
</comment>
<protein>
    <recommendedName>
        <fullName evidence="15 16">Type III pantothenate kinase</fullName>
        <ecNumber evidence="6 16">2.7.1.33</ecNumber>
    </recommendedName>
    <alternativeName>
        <fullName evidence="16">PanK-III</fullName>
    </alternativeName>
    <alternativeName>
        <fullName evidence="16">Pantothenic acid kinase</fullName>
    </alternativeName>
</protein>
<keyword evidence="7 16" id="KW-0963">Cytoplasm</keyword>
<dbReference type="UniPathway" id="UPA00241">
    <property type="reaction ID" value="UER00352"/>
</dbReference>
<feature type="binding site" evidence="16">
    <location>
        <position position="96"/>
    </location>
    <ligand>
        <name>substrate</name>
    </ligand>
</feature>
<feature type="binding site" evidence="16">
    <location>
        <position position="126"/>
    </location>
    <ligand>
        <name>ATP</name>
        <dbReference type="ChEBI" id="CHEBI:30616"/>
    </ligand>
</feature>
<dbReference type="Pfam" id="PF03309">
    <property type="entry name" value="Pan_kinase"/>
    <property type="match status" value="1"/>
</dbReference>
<dbReference type="GO" id="GO:0015937">
    <property type="term" value="P:coenzyme A biosynthetic process"/>
    <property type="evidence" value="ECO:0007669"/>
    <property type="project" value="UniProtKB-UniRule"/>
</dbReference>
<dbReference type="PANTHER" id="PTHR34265">
    <property type="entry name" value="TYPE III PANTOTHENATE KINASE"/>
    <property type="match status" value="1"/>
</dbReference>
<evidence type="ECO:0000256" key="4">
    <source>
        <dbReference type="ARBA" id="ARBA00005225"/>
    </source>
</evidence>
<reference evidence="17 18" key="1">
    <citation type="submission" date="2018-04" db="EMBL/GenBank/DDBJ databases">
        <title>Genomic Encyclopedia of Archaeal and Bacterial Type Strains, Phase II (KMG-II): from individual species to whole genera.</title>
        <authorList>
            <person name="Goeker M."/>
        </authorList>
    </citation>
    <scope>NUCLEOTIDE SEQUENCE [LARGE SCALE GENOMIC DNA]</scope>
    <source>
        <strain evidence="17 18">DSM 5822</strain>
    </source>
</reference>
<feature type="binding site" evidence="16">
    <location>
        <position position="177"/>
    </location>
    <ligand>
        <name>substrate</name>
    </ligand>
</feature>
<dbReference type="InterPro" id="IPR043129">
    <property type="entry name" value="ATPase_NBD"/>
</dbReference>
<keyword evidence="8 16" id="KW-0808">Transferase</keyword>
<dbReference type="CDD" id="cd24015">
    <property type="entry name" value="ASKHA_NBD_PanK-III"/>
    <property type="match status" value="1"/>
</dbReference>
<feature type="active site" description="Proton acceptor" evidence="16">
    <location>
        <position position="105"/>
    </location>
</feature>
<keyword evidence="9 16" id="KW-0547">Nucleotide-binding</keyword>
<evidence type="ECO:0000256" key="13">
    <source>
        <dbReference type="ARBA" id="ARBA00022993"/>
    </source>
</evidence>
<dbReference type="Gene3D" id="3.30.420.40">
    <property type="match status" value="2"/>
</dbReference>
<evidence type="ECO:0000256" key="8">
    <source>
        <dbReference type="ARBA" id="ARBA00022679"/>
    </source>
</evidence>
<dbReference type="InterPro" id="IPR004619">
    <property type="entry name" value="Type_III_PanK"/>
</dbReference>
<evidence type="ECO:0000256" key="1">
    <source>
        <dbReference type="ARBA" id="ARBA00001206"/>
    </source>
</evidence>
<comment type="caution">
    <text evidence="17">The sequence shown here is derived from an EMBL/GenBank/DDBJ whole genome shotgun (WGS) entry which is preliminary data.</text>
</comment>
<name>A0A2T5J0Q2_9GAMM</name>
<evidence type="ECO:0000256" key="5">
    <source>
        <dbReference type="ARBA" id="ARBA00011738"/>
    </source>
</evidence>
<dbReference type="AlphaFoldDB" id="A0A2T5J0Q2"/>
<dbReference type="GO" id="GO:0005737">
    <property type="term" value="C:cytoplasm"/>
    <property type="evidence" value="ECO:0007669"/>
    <property type="project" value="UniProtKB-SubCell"/>
</dbReference>
<comment type="pathway">
    <text evidence="4 16">Cofactor biosynthesis; coenzyme A biosynthesis; CoA from (R)-pantothenate: step 1/5.</text>
</comment>
<sequence>MNRYCYIDIGNSRIKWWLCEQHSIVKRYVAWHTPTIAELLDELPHDFDHSVSFVGISSVQDDDYNQQLTQEIYQRWGIYPEFAVTQAVSRQIECAYDEPTKLGIDRWLNVLAVANAQPVCVVSCGTALTIDIVEDNRHLGGYIIPSLNLQLSALLQGTKRVKPEKITFNSLDLGTNTSQAVHHGILMACVAVIEKVHQQRQTSLQKTVNLVLTGGDAEKIGQHLSIEHVIIPELLLLGLQRYFGHSS</sequence>
<comment type="function">
    <text evidence="16">Catalyzes the phosphorylation of pantothenate (Pan), the first step in CoA biosynthesis.</text>
</comment>
<evidence type="ECO:0000313" key="17">
    <source>
        <dbReference type="EMBL" id="PTQ89913.1"/>
    </source>
</evidence>
<proteinExistence type="inferred from homology"/>
<dbReference type="RefSeq" id="WP_107865425.1">
    <property type="nucleotide sequence ID" value="NZ_QAON01000005.1"/>
</dbReference>
<comment type="catalytic activity">
    <reaction evidence="1 16">
        <text>(R)-pantothenate + ATP = (R)-4'-phosphopantothenate + ADP + H(+)</text>
        <dbReference type="Rhea" id="RHEA:16373"/>
        <dbReference type="ChEBI" id="CHEBI:10986"/>
        <dbReference type="ChEBI" id="CHEBI:15378"/>
        <dbReference type="ChEBI" id="CHEBI:29032"/>
        <dbReference type="ChEBI" id="CHEBI:30616"/>
        <dbReference type="ChEBI" id="CHEBI:456216"/>
        <dbReference type="EC" id="2.7.1.33"/>
    </reaction>
</comment>
<dbReference type="NCBIfam" id="TIGR00671">
    <property type="entry name" value="baf"/>
    <property type="match status" value="1"/>
</dbReference>
<evidence type="ECO:0000256" key="7">
    <source>
        <dbReference type="ARBA" id="ARBA00022490"/>
    </source>
</evidence>
<evidence type="ECO:0000256" key="16">
    <source>
        <dbReference type="HAMAP-Rule" id="MF_01274"/>
    </source>
</evidence>
<dbReference type="Proteomes" id="UP000244223">
    <property type="component" value="Unassembled WGS sequence"/>
</dbReference>
<evidence type="ECO:0000256" key="6">
    <source>
        <dbReference type="ARBA" id="ARBA00012102"/>
    </source>
</evidence>
<dbReference type="PANTHER" id="PTHR34265:SF1">
    <property type="entry name" value="TYPE III PANTOTHENATE KINASE"/>
    <property type="match status" value="1"/>
</dbReference>
<evidence type="ECO:0000256" key="12">
    <source>
        <dbReference type="ARBA" id="ARBA00022958"/>
    </source>
</evidence>
<dbReference type="EMBL" id="QAON01000005">
    <property type="protein sequence ID" value="PTQ89913.1"/>
    <property type="molecule type" value="Genomic_DNA"/>
</dbReference>
<comment type="subunit">
    <text evidence="5 16">Homodimer.</text>
</comment>
<keyword evidence="10 16" id="KW-0418">Kinase</keyword>